<comment type="caution">
    <text evidence="1">The sequence shown here is derived from an EMBL/GenBank/DDBJ whole genome shotgun (WGS) entry which is preliminary data.</text>
</comment>
<accession>A0AAE1AG29</accession>
<proteinExistence type="predicted"/>
<dbReference type="EMBL" id="JAWDGP010001872">
    <property type="protein sequence ID" value="KAK3787294.1"/>
    <property type="molecule type" value="Genomic_DNA"/>
</dbReference>
<evidence type="ECO:0000313" key="1">
    <source>
        <dbReference type="EMBL" id="KAK3787294.1"/>
    </source>
</evidence>
<dbReference type="Proteomes" id="UP001283361">
    <property type="component" value="Unassembled WGS sequence"/>
</dbReference>
<gene>
    <name evidence="1" type="ORF">RRG08_056015</name>
</gene>
<evidence type="ECO:0000313" key="2">
    <source>
        <dbReference type="Proteomes" id="UP001283361"/>
    </source>
</evidence>
<sequence length="88" mass="10322">MKSSEKLKEQRWIEWRSKTEFIPLSEELCAENRNILLLNSTLSYNIEKIRGDPGVREIGVGLRRLCSWLPLVQFYPFSSPTPSFSQLY</sequence>
<organism evidence="1 2">
    <name type="scientific">Elysia crispata</name>
    <name type="common">lettuce slug</name>
    <dbReference type="NCBI Taxonomy" id="231223"/>
    <lineage>
        <taxon>Eukaryota</taxon>
        <taxon>Metazoa</taxon>
        <taxon>Spiralia</taxon>
        <taxon>Lophotrochozoa</taxon>
        <taxon>Mollusca</taxon>
        <taxon>Gastropoda</taxon>
        <taxon>Heterobranchia</taxon>
        <taxon>Euthyneura</taxon>
        <taxon>Panpulmonata</taxon>
        <taxon>Sacoglossa</taxon>
        <taxon>Placobranchoidea</taxon>
        <taxon>Plakobranchidae</taxon>
        <taxon>Elysia</taxon>
    </lineage>
</organism>
<reference evidence="1" key="1">
    <citation type="journal article" date="2023" name="G3 (Bethesda)">
        <title>A reference genome for the long-term kleptoplast-retaining sea slug Elysia crispata morphotype clarki.</title>
        <authorList>
            <person name="Eastman K.E."/>
            <person name="Pendleton A.L."/>
            <person name="Shaikh M.A."/>
            <person name="Suttiyut T."/>
            <person name="Ogas R."/>
            <person name="Tomko P."/>
            <person name="Gavelis G."/>
            <person name="Widhalm J.R."/>
            <person name="Wisecaver J.H."/>
        </authorList>
    </citation>
    <scope>NUCLEOTIDE SEQUENCE</scope>
    <source>
        <strain evidence="1">ECLA1</strain>
    </source>
</reference>
<name>A0AAE1AG29_9GAST</name>
<dbReference type="AlphaFoldDB" id="A0AAE1AG29"/>
<protein>
    <submittedName>
        <fullName evidence="1">Uncharacterized protein</fullName>
    </submittedName>
</protein>
<keyword evidence="2" id="KW-1185">Reference proteome</keyword>